<keyword evidence="6" id="KW-0418">Kinase</keyword>
<evidence type="ECO:0000256" key="6">
    <source>
        <dbReference type="ARBA" id="ARBA00022777"/>
    </source>
</evidence>
<evidence type="ECO:0000256" key="5">
    <source>
        <dbReference type="ARBA" id="ARBA00022741"/>
    </source>
</evidence>
<evidence type="ECO:0000256" key="7">
    <source>
        <dbReference type="ARBA" id="ARBA00022840"/>
    </source>
</evidence>
<evidence type="ECO:0000313" key="11">
    <source>
        <dbReference type="Proteomes" id="UP001420932"/>
    </source>
</evidence>
<keyword evidence="9" id="KW-0472">Membrane</keyword>
<sequence>MGPNENKFGTPLPNYDLKWCPNLNPFLLALGITWMIEGKADLYFIKLVEFIAHPTFCSSGTYAAAHDKGKDYSVKVGVEDKVRTEVKAIIEYKLDTTKEKLLVLVYSSEKSLILQGNNFKMDYNYKSERKVHKELKNFMEMVSKRIIRPMAIGFTIGDEEMRQDATGVQIIEALIANSSTFEKKTSFSQWNAKVSDFGLAKLLFSERSYVTTRVMGTYGLVYFTSHPKLYFMPLVMDEYVTVAFLT</sequence>
<comment type="caution">
    <text evidence="10">The sequence shown here is derived from an EMBL/GenBank/DDBJ whole genome shotgun (WGS) entry which is preliminary data.</text>
</comment>
<reference evidence="10 11" key="1">
    <citation type="submission" date="2024-01" db="EMBL/GenBank/DDBJ databases">
        <title>Genome assemblies of Stephania.</title>
        <authorList>
            <person name="Yang L."/>
        </authorList>
    </citation>
    <scope>NUCLEOTIDE SEQUENCE [LARGE SCALE GENOMIC DNA]</scope>
    <source>
        <strain evidence="10">YNDBR</strain>
        <tissue evidence="10">Leaf</tissue>
    </source>
</reference>
<evidence type="ECO:0000256" key="8">
    <source>
        <dbReference type="ARBA" id="ARBA00022989"/>
    </source>
</evidence>
<organism evidence="10 11">
    <name type="scientific">Stephania yunnanensis</name>
    <dbReference type="NCBI Taxonomy" id="152371"/>
    <lineage>
        <taxon>Eukaryota</taxon>
        <taxon>Viridiplantae</taxon>
        <taxon>Streptophyta</taxon>
        <taxon>Embryophyta</taxon>
        <taxon>Tracheophyta</taxon>
        <taxon>Spermatophyta</taxon>
        <taxon>Magnoliopsida</taxon>
        <taxon>Ranunculales</taxon>
        <taxon>Menispermaceae</taxon>
        <taxon>Menispermoideae</taxon>
        <taxon>Cissampelideae</taxon>
        <taxon>Stephania</taxon>
    </lineage>
</organism>
<dbReference type="GO" id="GO:0016301">
    <property type="term" value="F:kinase activity"/>
    <property type="evidence" value="ECO:0007669"/>
    <property type="project" value="UniProtKB-KW"/>
</dbReference>
<evidence type="ECO:0000256" key="9">
    <source>
        <dbReference type="ARBA" id="ARBA00023136"/>
    </source>
</evidence>
<dbReference type="Proteomes" id="UP001420932">
    <property type="component" value="Unassembled WGS sequence"/>
</dbReference>
<evidence type="ECO:0000256" key="3">
    <source>
        <dbReference type="ARBA" id="ARBA00022679"/>
    </source>
</evidence>
<keyword evidence="4" id="KW-0812">Transmembrane</keyword>
<evidence type="ECO:0000313" key="10">
    <source>
        <dbReference type="EMBL" id="KAK9151133.1"/>
    </source>
</evidence>
<protein>
    <submittedName>
        <fullName evidence="10">Uncharacterized protein</fullName>
    </submittedName>
</protein>
<comment type="subcellular location">
    <subcellularLocation>
        <location evidence="1">Membrane</location>
        <topology evidence="1">Single-pass membrane protein</topology>
    </subcellularLocation>
</comment>
<dbReference type="AlphaFoldDB" id="A0AAP0PNJ3"/>
<accession>A0AAP0PNJ3</accession>
<gene>
    <name evidence="10" type="ORF">Syun_009442</name>
</gene>
<dbReference type="GO" id="GO:0005524">
    <property type="term" value="F:ATP binding"/>
    <property type="evidence" value="ECO:0007669"/>
    <property type="project" value="UniProtKB-KW"/>
</dbReference>
<dbReference type="PANTHER" id="PTHR47984">
    <property type="entry name" value="OS01G0323000 PROTEIN"/>
    <property type="match status" value="1"/>
</dbReference>
<dbReference type="GO" id="GO:0016020">
    <property type="term" value="C:membrane"/>
    <property type="evidence" value="ECO:0007669"/>
    <property type="project" value="UniProtKB-SubCell"/>
</dbReference>
<name>A0AAP0PNJ3_9MAGN</name>
<keyword evidence="8" id="KW-1133">Transmembrane helix</keyword>
<evidence type="ECO:0000256" key="2">
    <source>
        <dbReference type="ARBA" id="ARBA00022553"/>
    </source>
</evidence>
<evidence type="ECO:0000256" key="1">
    <source>
        <dbReference type="ARBA" id="ARBA00004167"/>
    </source>
</evidence>
<keyword evidence="7" id="KW-0067">ATP-binding</keyword>
<keyword evidence="3" id="KW-0808">Transferase</keyword>
<dbReference type="PANTHER" id="PTHR47984:SF22">
    <property type="entry name" value="OS03G0125600 PROTEIN"/>
    <property type="match status" value="1"/>
</dbReference>
<dbReference type="EMBL" id="JBBNAF010000004">
    <property type="protein sequence ID" value="KAK9151133.1"/>
    <property type="molecule type" value="Genomic_DNA"/>
</dbReference>
<proteinExistence type="predicted"/>
<keyword evidence="2" id="KW-0597">Phosphoprotein</keyword>
<dbReference type="InterPro" id="IPR052232">
    <property type="entry name" value="RLK_Ser/Thr-Kinase"/>
</dbReference>
<keyword evidence="5" id="KW-0547">Nucleotide-binding</keyword>
<keyword evidence="11" id="KW-1185">Reference proteome</keyword>
<evidence type="ECO:0000256" key="4">
    <source>
        <dbReference type="ARBA" id="ARBA00022692"/>
    </source>
</evidence>